<dbReference type="InterPro" id="IPR050447">
    <property type="entry name" value="Erg6_SMT_methyltransf"/>
</dbReference>
<comment type="similarity">
    <text evidence="4 5 6">Belongs to the class I-like SAM-binding methyltransferase superfamily. Erg6/SMT family.</text>
</comment>
<keyword evidence="6" id="KW-1207">Sterol metabolism</keyword>
<comment type="function">
    <text evidence="6">Catalyzes the transfer of methyl groups from S-adenosyl-methionine to the C-24 of sterols.</text>
</comment>
<keyword evidence="6" id="KW-0444">Lipid biosynthesis</keyword>
<evidence type="ECO:0000313" key="10">
    <source>
        <dbReference type="Proteomes" id="UP000193685"/>
    </source>
</evidence>
<dbReference type="PANTHER" id="PTHR44068:SF1">
    <property type="entry name" value="HYPOTHETICAL LOC100005854"/>
    <property type="match status" value="1"/>
</dbReference>
<dbReference type="InterPro" id="IPR013705">
    <property type="entry name" value="Sterol_MeTrfase_C"/>
</dbReference>
<dbReference type="OrthoDB" id="540004at2759"/>
<dbReference type="Pfam" id="PF08498">
    <property type="entry name" value="Sterol_MT_C"/>
    <property type="match status" value="1"/>
</dbReference>
<protein>
    <recommendedName>
        <fullName evidence="6">Sterol 24-C-methyltransferase</fullName>
        <ecNumber evidence="6">2.1.1.-</ecNumber>
    </recommendedName>
    <alternativeName>
        <fullName evidence="6">Delta(24)-sterol C-methyltransferase</fullName>
    </alternativeName>
</protein>
<dbReference type="CDD" id="cd02440">
    <property type="entry name" value="AdoMet_MTases"/>
    <property type="match status" value="1"/>
</dbReference>
<organism evidence="9 10">
    <name type="scientific">Protomyces lactucae-debilis</name>
    <dbReference type="NCBI Taxonomy" id="2754530"/>
    <lineage>
        <taxon>Eukaryota</taxon>
        <taxon>Fungi</taxon>
        <taxon>Dikarya</taxon>
        <taxon>Ascomycota</taxon>
        <taxon>Taphrinomycotina</taxon>
        <taxon>Taphrinomycetes</taxon>
        <taxon>Taphrinales</taxon>
        <taxon>Protomycetaceae</taxon>
        <taxon>Protomyces</taxon>
    </lineage>
</organism>
<evidence type="ECO:0000313" key="9">
    <source>
        <dbReference type="EMBL" id="ORY79878.1"/>
    </source>
</evidence>
<evidence type="ECO:0000256" key="5">
    <source>
        <dbReference type="PROSITE-ProRule" id="PRU01022"/>
    </source>
</evidence>
<comment type="pathway">
    <text evidence="6">Steroid metabolism.</text>
</comment>
<evidence type="ECO:0000256" key="1">
    <source>
        <dbReference type="ARBA" id="ARBA00022603"/>
    </source>
</evidence>
<dbReference type="RefSeq" id="XP_040724012.1">
    <property type="nucleotide sequence ID" value="XM_040869664.1"/>
</dbReference>
<keyword evidence="3 5" id="KW-0949">S-adenosyl-L-methionine</keyword>
<keyword evidence="2 5" id="KW-0808">Transferase</keyword>
<comment type="caution">
    <text evidence="9">The sequence shown here is derived from an EMBL/GenBank/DDBJ whole genome shotgun (WGS) entry which is preliminary data.</text>
</comment>
<dbReference type="EMBL" id="MCFI01000014">
    <property type="protein sequence ID" value="ORY79878.1"/>
    <property type="molecule type" value="Genomic_DNA"/>
</dbReference>
<proteinExistence type="inferred from homology"/>
<reference evidence="9 10" key="1">
    <citation type="submission" date="2016-07" db="EMBL/GenBank/DDBJ databases">
        <title>Pervasive Adenine N6-methylation of Active Genes in Fungi.</title>
        <authorList>
            <consortium name="DOE Joint Genome Institute"/>
            <person name="Mondo S.J."/>
            <person name="Dannebaum R.O."/>
            <person name="Kuo R.C."/>
            <person name="Labutti K."/>
            <person name="Haridas S."/>
            <person name="Kuo A."/>
            <person name="Salamov A."/>
            <person name="Ahrendt S.R."/>
            <person name="Lipzen A."/>
            <person name="Sullivan W."/>
            <person name="Andreopoulos W.B."/>
            <person name="Clum A."/>
            <person name="Lindquist E."/>
            <person name="Daum C."/>
            <person name="Ramamoorthy G.K."/>
            <person name="Gryganskyi A."/>
            <person name="Culley D."/>
            <person name="Magnuson J.K."/>
            <person name="James T.Y."/>
            <person name="O'Malley M.A."/>
            <person name="Stajich J.E."/>
            <person name="Spatafora J.W."/>
            <person name="Visel A."/>
            <person name="Grigoriev I.V."/>
        </authorList>
    </citation>
    <scope>NUCLEOTIDE SEQUENCE [LARGE SCALE GENOMIC DNA]</scope>
    <source>
        <strain evidence="9 10">12-1054</strain>
    </source>
</reference>
<evidence type="ECO:0000256" key="3">
    <source>
        <dbReference type="ARBA" id="ARBA00022691"/>
    </source>
</evidence>
<dbReference type="InterPro" id="IPR013216">
    <property type="entry name" value="Methyltransf_11"/>
</dbReference>
<dbReference type="SUPFAM" id="SSF53335">
    <property type="entry name" value="S-adenosyl-L-methionine-dependent methyltransferases"/>
    <property type="match status" value="1"/>
</dbReference>
<dbReference type="InterPro" id="IPR029063">
    <property type="entry name" value="SAM-dependent_MTases_sf"/>
</dbReference>
<evidence type="ECO:0000256" key="6">
    <source>
        <dbReference type="RuleBase" id="RU362025"/>
    </source>
</evidence>
<name>A0A1Y2F7K3_PROLT</name>
<evidence type="ECO:0000256" key="7">
    <source>
        <dbReference type="SAM" id="MobiDB-lite"/>
    </source>
</evidence>
<accession>A0A1Y2F7K3</accession>
<dbReference type="PROSITE" id="PS51685">
    <property type="entry name" value="SAM_MT_ERG6_SMT"/>
    <property type="match status" value="1"/>
</dbReference>
<keyword evidence="6" id="KW-0753">Steroid metabolism</keyword>
<dbReference type="PANTHER" id="PTHR44068">
    <property type="entry name" value="ZGC:194242"/>
    <property type="match status" value="1"/>
</dbReference>
<dbReference type="Pfam" id="PF08241">
    <property type="entry name" value="Methyltransf_11"/>
    <property type="match status" value="1"/>
</dbReference>
<dbReference type="GO" id="GO:0032259">
    <property type="term" value="P:methylation"/>
    <property type="evidence" value="ECO:0007669"/>
    <property type="project" value="UniProtKB-KW"/>
</dbReference>
<dbReference type="EC" id="2.1.1.-" evidence="6"/>
<evidence type="ECO:0000256" key="2">
    <source>
        <dbReference type="ARBA" id="ARBA00022679"/>
    </source>
</evidence>
<feature type="region of interest" description="Disordered" evidence="7">
    <location>
        <begin position="1"/>
        <end position="29"/>
    </location>
</feature>
<keyword evidence="10" id="KW-1185">Reference proteome</keyword>
<dbReference type="GO" id="GO:0003838">
    <property type="term" value="F:sterol 24-C-methyltransferase activity"/>
    <property type="evidence" value="ECO:0007669"/>
    <property type="project" value="TreeGrafter"/>
</dbReference>
<dbReference type="GO" id="GO:0006696">
    <property type="term" value="P:ergosterol biosynthetic process"/>
    <property type="evidence" value="ECO:0007669"/>
    <property type="project" value="TreeGrafter"/>
</dbReference>
<evidence type="ECO:0000259" key="8">
    <source>
        <dbReference type="PROSITE" id="PS51685"/>
    </source>
</evidence>
<feature type="domain" description="SAM-dependent methyltransferase Erg6/SMT-type" evidence="8">
    <location>
        <begin position="80"/>
        <end position="375"/>
    </location>
</feature>
<dbReference type="GO" id="GO:0005783">
    <property type="term" value="C:endoplasmic reticulum"/>
    <property type="evidence" value="ECO:0007669"/>
    <property type="project" value="TreeGrafter"/>
</dbReference>
<dbReference type="Proteomes" id="UP000193685">
    <property type="component" value="Unassembled WGS sequence"/>
</dbReference>
<keyword evidence="6" id="KW-0443">Lipid metabolism</keyword>
<dbReference type="Gene3D" id="3.40.50.150">
    <property type="entry name" value="Vaccinia Virus protein VP39"/>
    <property type="match status" value="1"/>
</dbReference>
<keyword evidence="1 5" id="KW-0489">Methyltransferase</keyword>
<dbReference type="AlphaFoldDB" id="A0A1Y2F7K3"/>
<keyword evidence="6" id="KW-0756">Sterol biosynthesis</keyword>
<gene>
    <name evidence="9" type="ORF">BCR37DRAFT_381310</name>
</gene>
<keyword evidence="6" id="KW-0752">Steroid biosynthesis</keyword>
<sequence length="379" mass="42041">MSSNSRQMIHNRDKEHSKAMHGKSSGAARTGFGAMMAKDKTAAELEAEKYFKFFERKSGDTADDNMNSRIEDYTGLTNAYYNLATDLYEYGWGQSFHFARYYRGEPFYQAIARHEHYLAHKMSIPKSAKVLDVGCGVGGPALEIAQFTGAHITGLNNNDYQISRAEAFAARRGLSAQLNFTKGDFMQMPFEDEQFDCVYAIEATVHAPKLEGVYGEIYRVLKPGGTFGVYEWLMTDAYDASNKQHREIAYGIEVGNGIPQMVKIEECLRALKAVGFEVTFNEDLAADDGFVPWYYPIEGKLSNVQSPWDLFTCFRMTAAGRFLTQTAVGVMEKVGLAPKGTQAIGHTLEVAADALVEGGKLGLFTPMYLAVATKPAKKN</sequence>
<evidence type="ECO:0000256" key="4">
    <source>
        <dbReference type="ARBA" id="ARBA00038188"/>
    </source>
</evidence>
<dbReference type="STRING" id="56484.A0A1Y2F7K3"/>
<dbReference type="InterPro" id="IPR030384">
    <property type="entry name" value="MeTrfase_SMT"/>
</dbReference>
<dbReference type="OMA" id="AFNKAMH"/>
<dbReference type="GeneID" id="63786263"/>